<evidence type="ECO:0000313" key="2">
    <source>
        <dbReference type="EMBL" id="CAL1697537.1"/>
    </source>
</evidence>
<evidence type="ECO:0000256" key="1">
    <source>
        <dbReference type="SAM" id="SignalP"/>
    </source>
</evidence>
<sequence>MFFSPKLLYPVFAVISVASTAFASPVAAPVAELVTRQSDLVSEIQSFQSTVSPLIDQLSQAAATGADPSPAVDQLSSAFSDSTNSFKSKKGAILADVDVTVFLDVSLDIVVKLVVALSKFPLLDLFLSAKVDVILSAWISALGVVSPGIAPKIGKGIPTADIGIFAILKLLLSAKVLAIVDLLGIIKL</sequence>
<proteinExistence type="predicted"/>
<name>A0ABP1CS91_9APHY</name>
<protein>
    <submittedName>
        <fullName evidence="2">Uncharacterized protein</fullName>
    </submittedName>
</protein>
<dbReference type="EMBL" id="OZ037953">
    <property type="protein sequence ID" value="CAL1697537.1"/>
    <property type="molecule type" value="Genomic_DNA"/>
</dbReference>
<accession>A0ABP1CS91</accession>
<dbReference type="Proteomes" id="UP001497453">
    <property type="component" value="Chromosome 10"/>
</dbReference>
<keyword evidence="1" id="KW-0732">Signal</keyword>
<feature type="signal peptide" evidence="1">
    <location>
        <begin position="1"/>
        <end position="23"/>
    </location>
</feature>
<organism evidence="2 3">
    <name type="scientific">Somion occarium</name>
    <dbReference type="NCBI Taxonomy" id="3059160"/>
    <lineage>
        <taxon>Eukaryota</taxon>
        <taxon>Fungi</taxon>
        <taxon>Dikarya</taxon>
        <taxon>Basidiomycota</taxon>
        <taxon>Agaricomycotina</taxon>
        <taxon>Agaricomycetes</taxon>
        <taxon>Polyporales</taxon>
        <taxon>Cerrenaceae</taxon>
        <taxon>Somion</taxon>
    </lineage>
</organism>
<feature type="chain" id="PRO_5045949727" evidence="1">
    <location>
        <begin position="24"/>
        <end position="188"/>
    </location>
</feature>
<evidence type="ECO:0000313" key="3">
    <source>
        <dbReference type="Proteomes" id="UP001497453"/>
    </source>
</evidence>
<reference evidence="3" key="1">
    <citation type="submission" date="2024-04" db="EMBL/GenBank/DDBJ databases">
        <authorList>
            <person name="Shaw F."/>
            <person name="Minotto A."/>
        </authorList>
    </citation>
    <scope>NUCLEOTIDE SEQUENCE [LARGE SCALE GENOMIC DNA]</scope>
</reference>
<keyword evidence="3" id="KW-1185">Reference proteome</keyword>
<gene>
    <name evidence="2" type="ORF">GFSPODELE1_LOCUS1708</name>
</gene>